<dbReference type="InterPro" id="IPR006262">
    <property type="entry name" value="Cyt_deam_tetra"/>
</dbReference>
<dbReference type="InterPro" id="IPR016193">
    <property type="entry name" value="Cytidine_deaminase-like"/>
</dbReference>
<comment type="cofactor">
    <cofactor evidence="1 14 15">
        <name>Zn(2+)</name>
        <dbReference type="ChEBI" id="CHEBI:29105"/>
    </cofactor>
</comment>
<comment type="catalytic activity">
    <reaction evidence="10 15">
        <text>2'-deoxycytidine + H2O + H(+) = 2'-deoxyuridine + NH4(+)</text>
        <dbReference type="Rhea" id="RHEA:13433"/>
        <dbReference type="ChEBI" id="CHEBI:15377"/>
        <dbReference type="ChEBI" id="CHEBI:15378"/>
        <dbReference type="ChEBI" id="CHEBI:15698"/>
        <dbReference type="ChEBI" id="CHEBI:16450"/>
        <dbReference type="ChEBI" id="CHEBI:28938"/>
        <dbReference type="EC" id="3.5.4.5"/>
    </reaction>
</comment>
<evidence type="ECO:0000256" key="6">
    <source>
        <dbReference type="ARBA" id="ARBA00022723"/>
    </source>
</evidence>
<dbReference type="Gene3D" id="3.40.140.10">
    <property type="entry name" value="Cytidine Deaminase, domain 2"/>
    <property type="match status" value="1"/>
</dbReference>
<dbReference type="EMBL" id="QOQW01000021">
    <property type="protein sequence ID" value="RCK78577.1"/>
    <property type="molecule type" value="Genomic_DNA"/>
</dbReference>
<evidence type="ECO:0000256" key="3">
    <source>
        <dbReference type="ARBA" id="ARBA00006576"/>
    </source>
</evidence>
<dbReference type="PANTHER" id="PTHR11644:SF2">
    <property type="entry name" value="CYTIDINE DEAMINASE"/>
    <property type="match status" value="1"/>
</dbReference>
<organism evidence="17 18">
    <name type="scientific">Candidatus Ozemobacter sibiricus</name>
    <dbReference type="NCBI Taxonomy" id="2268124"/>
    <lineage>
        <taxon>Bacteria</taxon>
        <taxon>Candidatus Ozemobacteria</taxon>
        <taxon>Candidatus Ozemobacterales</taxon>
        <taxon>Candidatus Ozemobacteraceae</taxon>
        <taxon>Candidatus Ozemobacter</taxon>
    </lineage>
</organism>
<evidence type="ECO:0000256" key="13">
    <source>
        <dbReference type="PIRSR" id="PIRSR606262-2"/>
    </source>
</evidence>
<dbReference type="PROSITE" id="PS51747">
    <property type="entry name" value="CYT_DCMP_DEAMINASES_2"/>
    <property type="match status" value="1"/>
</dbReference>
<keyword evidence="7 15" id="KW-0378">Hydrolase</keyword>
<feature type="domain" description="CMP/dCMP-type deaminase" evidence="16">
    <location>
        <begin position="4"/>
        <end position="130"/>
    </location>
</feature>
<comment type="catalytic activity">
    <reaction evidence="11 15">
        <text>cytidine + H2O + H(+) = uridine + NH4(+)</text>
        <dbReference type="Rhea" id="RHEA:16069"/>
        <dbReference type="ChEBI" id="CHEBI:15377"/>
        <dbReference type="ChEBI" id="CHEBI:15378"/>
        <dbReference type="ChEBI" id="CHEBI:16704"/>
        <dbReference type="ChEBI" id="CHEBI:17562"/>
        <dbReference type="ChEBI" id="CHEBI:28938"/>
        <dbReference type="EC" id="3.5.4.5"/>
    </reaction>
</comment>
<keyword evidence="8 14" id="KW-0862">Zinc</keyword>
<feature type="binding site" evidence="14">
    <location>
        <position position="56"/>
    </location>
    <ligand>
        <name>Zn(2+)</name>
        <dbReference type="ChEBI" id="CHEBI:29105"/>
        <note>catalytic</note>
    </ligand>
</feature>
<evidence type="ECO:0000256" key="9">
    <source>
        <dbReference type="ARBA" id="ARBA00032005"/>
    </source>
</evidence>
<sequence>MDHTQLQPLIEQAILASTRAYAPYSRFQVGAALRLANGETILGCNVENASYGLTTCAERTALGAAIAGGHREFAAMAIYVATDEFVSPCGACRQVLLELAPDLPIWLVNRARRTMQVTPRQLLPLAFEARHLADLPS</sequence>
<dbReference type="GO" id="GO:0072527">
    <property type="term" value="P:pyrimidine-containing compound metabolic process"/>
    <property type="evidence" value="ECO:0007669"/>
    <property type="project" value="UniProtKB-ARBA"/>
</dbReference>
<reference evidence="17 18" key="1">
    <citation type="submission" date="2018-05" db="EMBL/GenBank/DDBJ databases">
        <title>A metagenomic window into the 2 km-deep terrestrial subsurface aquifer revealed taxonomically and functionally diverse microbial community comprising novel uncultured bacterial lineages.</title>
        <authorList>
            <person name="Kadnikov V.V."/>
            <person name="Mardanov A.V."/>
            <person name="Beletsky A.V."/>
            <person name="Banks D."/>
            <person name="Pimenov N.V."/>
            <person name="Frank Y.A."/>
            <person name="Karnachuk O.V."/>
            <person name="Ravin N.V."/>
        </authorList>
    </citation>
    <scope>NUCLEOTIDE SEQUENCE [LARGE SCALE GENOMIC DNA]</scope>
    <source>
        <strain evidence="17">BY5</strain>
    </source>
</reference>
<comment type="function">
    <text evidence="2 15">This enzyme scavenges exogenous and endogenous cytidine and 2'-deoxycytidine for UMP synthesis.</text>
</comment>
<evidence type="ECO:0000259" key="16">
    <source>
        <dbReference type="PROSITE" id="PS51747"/>
    </source>
</evidence>
<evidence type="ECO:0000256" key="8">
    <source>
        <dbReference type="ARBA" id="ARBA00022833"/>
    </source>
</evidence>
<dbReference type="GO" id="GO:0004126">
    <property type="term" value="F:cytidine deaminase activity"/>
    <property type="evidence" value="ECO:0007669"/>
    <property type="project" value="UniProtKB-UniRule"/>
</dbReference>
<evidence type="ECO:0000256" key="12">
    <source>
        <dbReference type="PIRSR" id="PIRSR606262-1"/>
    </source>
</evidence>
<dbReference type="CDD" id="cd01283">
    <property type="entry name" value="cytidine_deaminase"/>
    <property type="match status" value="1"/>
</dbReference>
<name>A0A367ZL46_9BACT</name>
<dbReference type="NCBIfam" id="TIGR01354">
    <property type="entry name" value="cyt_deam_tetra"/>
    <property type="match status" value="1"/>
</dbReference>
<evidence type="ECO:0000256" key="10">
    <source>
        <dbReference type="ARBA" id="ARBA00049252"/>
    </source>
</evidence>
<feature type="binding site" evidence="13">
    <location>
        <begin position="45"/>
        <end position="51"/>
    </location>
    <ligand>
        <name>substrate</name>
    </ligand>
</feature>
<accession>A0A367ZL46</accession>
<evidence type="ECO:0000256" key="11">
    <source>
        <dbReference type="ARBA" id="ARBA00049558"/>
    </source>
</evidence>
<evidence type="ECO:0000256" key="5">
    <source>
        <dbReference type="ARBA" id="ARBA00018266"/>
    </source>
</evidence>
<dbReference type="GO" id="GO:0042802">
    <property type="term" value="F:identical protein binding"/>
    <property type="evidence" value="ECO:0007669"/>
    <property type="project" value="UniProtKB-ARBA"/>
</dbReference>
<dbReference type="InterPro" id="IPR002125">
    <property type="entry name" value="CMP_dCMP_dom"/>
</dbReference>
<evidence type="ECO:0000256" key="14">
    <source>
        <dbReference type="PIRSR" id="PIRSR606262-3"/>
    </source>
</evidence>
<gene>
    <name evidence="17" type="ORF">OZSIB_1299</name>
</gene>
<evidence type="ECO:0000313" key="17">
    <source>
        <dbReference type="EMBL" id="RCK78577.1"/>
    </source>
</evidence>
<feature type="binding site" evidence="14">
    <location>
        <position position="89"/>
    </location>
    <ligand>
        <name>Zn(2+)</name>
        <dbReference type="ChEBI" id="CHEBI:29105"/>
        <note>catalytic</note>
    </ligand>
</feature>
<dbReference type="GO" id="GO:0055086">
    <property type="term" value="P:nucleobase-containing small molecule metabolic process"/>
    <property type="evidence" value="ECO:0007669"/>
    <property type="project" value="UniProtKB-ARBA"/>
</dbReference>
<evidence type="ECO:0000256" key="7">
    <source>
        <dbReference type="ARBA" id="ARBA00022801"/>
    </source>
</evidence>
<feature type="binding site" evidence="14">
    <location>
        <position position="92"/>
    </location>
    <ligand>
        <name>Zn(2+)</name>
        <dbReference type="ChEBI" id="CHEBI:29105"/>
        <note>catalytic</note>
    </ligand>
</feature>
<comment type="similarity">
    <text evidence="3 15">Belongs to the cytidine and deoxycytidylate deaminase family.</text>
</comment>
<dbReference type="GO" id="GO:0008270">
    <property type="term" value="F:zinc ion binding"/>
    <property type="evidence" value="ECO:0007669"/>
    <property type="project" value="UniProtKB-UniRule"/>
</dbReference>
<evidence type="ECO:0000313" key="18">
    <source>
        <dbReference type="Proteomes" id="UP000252355"/>
    </source>
</evidence>
<keyword evidence="6 14" id="KW-0479">Metal-binding</keyword>
<evidence type="ECO:0000256" key="4">
    <source>
        <dbReference type="ARBA" id="ARBA00012783"/>
    </source>
</evidence>
<dbReference type="EC" id="3.5.4.5" evidence="4 15"/>
<comment type="caution">
    <text evidence="17">The sequence shown here is derived from an EMBL/GenBank/DDBJ whole genome shotgun (WGS) entry which is preliminary data.</text>
</comment>
<dbReference type="GO" id="GO:0005829">
    <property type="term" value="C:cytosol"/>
    <property type="evidence" value="ECO:0007669"/>
    <property type="project" value="TreeGrafter"/>
</dbReference>
<dbReference type="FunFam" id="3.40.140.10:FF:000008">
    <property type="entry name" value="Cytidine deaminase"/>
    <property type="match status" value="1"/>
</dbReference>
<evidence type="ECO:0000256" key="1">
    <source>
        <dbReference type="ARBA" id="ARBA00001947"/>
    </source>
</evidence>
<protein>
    <recommendedName>
        <fullName evidence="5 15">Cytidine deaminase</fullName>
        <ecNumber evidence="4 15">3.5.4.5</ecNumber>
    </recommendedName>
    <alternativeName>
        <fullName evidence="9 15">Cytidine aminohydrolase</fullName>
    </alternativeName>
</protein>
<dbReference type="NCBIfam" id="NF004064">
    <property type="entry name" value="PRK05578.1"/>
    <property type="match status" value="1"/>
</dbReference>
<dbReference type="AlphaFoldDB" id="A0A367ZL46"/>
<dbReference type="SUPFAM" id="SSF53927">
    <property type="entry name" value="Cytidine deaminase-like"/>
    <property type="match status" value="1"/>
</dbReference>
<evidence type="ECO:0000256" key="2">
    <source>
        <dbReference type="ARBA" id="ARBA00003949"/>
    </source>
</evidence>
<dbReference type="InterPro" id="IPR050202">
    <property type="entry name" value="Cyt/Deoxycyt_deaminase"/>
</dbReference>
<dbReference type="Pfam" id="PF00383">
    <property type="entry name" value="dCMP_cyt_deam_1"/>
    <property type="match status" value="1"/>
</dbReference>
<proteinExistence type="inferred from homology"/>
<dbReference type="PROSITE" id="PS00903">
    <property type="entry name" value="CYT_DCMP_DEAMINASES_1"/>
    <property type="match status" value="1"/>
</dbReference>
<dbReference type="InterPro" id="IPR016192">
    <property type="entry name" value="APOBEC/CMP_deaminase_Zn-bd"/>
</dbReference>
<evidence type="ECO:0000256" key="15">
    <source>
        <dbReference type="RuleBase" id="RU364006"/>
    </source>
</evidence>
<dbReference type="PANTHER" id="PTHR11644">
    <property type="entry name" value="CYTIDINE DEAMINASE"/>
    <property type="match status" value="1"/>
</dbReference>
<dbReference type="Proteomes" id="UP000252355">
    <property type="component" value="Unassembled WGS sequence"/>
</dbReference>
<feature type="active site" description="Proton donor" evidence="12">
    <location>
        <position position="58"/>
    </location>
</feature>